<keyword evidence="2" id="KW-1185">Reference proteome</keyword>
<protein>
    <submittedName>
        <fullName evidence="1">Uncharacterized protein</fullName>
    </submittedName>
</protein>
<feature type="non-terminal residue" evidence="1">
    <location>
        <position position="76"/>
    </location>
</feature>
<accession>A0AA38G938</accession>
<gene>
    <name evidence="1" type="ORF">KI387_020768</name>
</gene>
<reference evidence="1 2" key="1">
    <citation type="journal article" date="2021" name="Nat. Plants">
        <title>The Taxus genome provides insights into paclitaxel biosynthesis.</title>
        <authorList>
            <person name="Xiong X."/>
            <person name="Gou J."/>
            <person name="Liao Q."/>
            <person name="Li Y."/>
            <person name="Zhou Q."/>
            <person name="Bi G."/>
            <person name="Li C."/>
            <person name="Du R."/>
            <person name="Wang X."/>
            <person name="Sun T."/>
            <person name="Guo L."/>
            <person name="Liang H."/>
            <person name="Lu P."/>
            <person name="Wu Y."/>
            <person name="Zhang Z."/>
            <person name="Ro D.K."/>
            <person name="Shang Y."/>
            <person name="Huang S."/>
            <person name="Yan J."/>
        </authorList>
    </citation>
    <scope>NUCLEOTIDE SEQUENCE [LARGE SCALE GENOMIC DNA]</scope>
    <source>
        <strain evidence="1">Ta-2019</strain>
    </source>
</reference>
<dbReference type="AlphaFoldDB" id="A0AA38G938"/>
<organism evidence="1 2">
    <name type="scientific">Taxus chinensis</name>
    <name type="common">Chinese yew</name>
    <name type="synonym">Taxus wallichiana var. chinensis</name>
    <dbReference type="NCBI Taxonomy" id="29808"/>
    <lineage>
        <taxon>Eukaryota</taxon>
        <taxon>Viridiplantae</taxon>
        <taxon>Streptophyta</taxon>
        <taxon>Embryophyta</taxon>
        <taxon>Tracheophyta</taxon>
        <taxon>Spermatophyta</taxon>
        <taxon>Pinopsida</taxon>
        <taxon>Pinidae</taxon>
        <taxon>Conifers II</taxon>
        <taxon>Cupressales</taxon>
        <taxon>Taxaceae</taxon>
        <taxon>Taxus</taxon>
    </lineage>
</organism>
<proteinExistence type="predicted"/>
<dbReference type="Proteomes" id="UP000824469">
    <property type="component" value="Unassembled WGS sequence"/>
</dbReference>
<dbReference type="EMBL" id="JAHRHJ020000004">
    <property type="protein sequence ID" value="KAH9318999.1"/>
    <property type="molecule type" value="Genomic_DNA"/>
</dbReference>
<name>A0AA38G938_TAXCH</name>
<evidence type="ECO:0000313" key="1">
    <source>
        <dbReference type="EMBL" id="KAH9318999.1"/>
    </source>
</evidence>
<feature type="non-terminal residue" evidence="1">
    <location>
        <position position="1"/>
    </location>
</feature>
<sequence>NINRTNRELQAIAGPISEELDHAKMQHETFQRMLDCSVDDLVKFGVFGHPRALNKILSTLDYRVDQLEFVLEKIDK</sequence>
<evidence type="ECO:0000313" key="2">
    <source>
        <dbReference type="Proteomes" id="UP000824469"/>
    </source>
</evidence>
<comment type="caution">
    <text evidence="1">The sequence shown here is derived from an EMBL/GenBank/DDBJ whole genome shotgun (WGS) entry which is preliminary data.</text>
</comment>